<dbReference type="AlphaFoldDB" id="A0AA95GQG0"/>
<reference evidence="1" key="1">
    <citation type="submission" date="2023-04" db="EMBL/GenBank/DDBJ databases">
        <title>Genome dynamics across the evolutionary transition to endosymbiosis.</title>
        <authorList>
            <person name="Siozios S."/>
            <person name="Nadal-Jimenez P."/>
            <person name="Azagi T."/>
            <person name="Sprong H."/>
            <person name="Frost C.L."/>
            <person name="Parratt S.R."/>
            <person name="Taylor G."/>
            <person name="Brettell L."/>
            <person name="Lew K.C."/>
            <person name="Croft L."/>
            <person name="King K.C."/>
            <person name="Brockhurst M.A."/>
            <person name="Hypsa V."/>
            <person name="Novakova E."/>
            <person name="Darby A.C."/>
            <person name="Hurst G.D.D."/>
        </authorList>
    </citation>
    <scope>NUCLEOTIDE SEQUENCE</scope>
    <source>
        <strain evidence="1">APv</strain>
    </source>
</reference>
<protein>
    <submittedName>
        <fullName evidence="1">Uncharacterized protein</fullName>
    </submittedName>
</protein>
<gene>
    <name evidence="1" type="ORF">QE210_13840</name>
</gene>
<accession>A0AA95GQG0</accession>
<dbReference type="EMBL" id="CP123504">
    <property type="protein sequence ID" value="WGM00919.1"/>
    <property type="molecule type" value="Genomic_DNA"/>
</dbReference>
<dbReference type="Proteomes" id="UP001177595">
    <property type="component" value="Chromosome"/>
</dbReference>
<sequence length="65" mass="7189">MSDLINKTILIEEGLTICKPSIYGLSIIDDKQSGKLVRISHSGNNIIEFPLTEIQCSALARKLMD</sequence>
<evidence type="ECO:0000313" key="2">
    <source>
        <dbReference type="Proteomes" id="UP001177595"/>
    </source>
</evidence>
<organism evidence="1 2">
    <name type="scientific">Arsenophonus nasoniae</name>
    <name type="common">son-killer infecting Nasonia vitripennis</name>
    <dbReference type="NCBI Taxonomy" id="638"/>
    <lineage>
        <taxon>Bacteria</taxon>
        <taxon>Pseudomonadati</taxon>
        <taxon>Pseudomonadota</taxon>
        <taxon>Gammaproteobacteria</taxon>
        <taxon>Enterobacterales</taxon>
        <taxon>Morganellaceae</taxon>
        <taxon>Arsenophonus</taxon>
    </lineage>
</organism>
<dbReference type="RefSeq" id="WP_280624458.1">
    <property type="nucleotide sequence ID" value="NZ_CP123504.1"/>
</dbReference>
<proteinExistence type="predicted"/>
<evidence type="ECO:0000313" key="1">
    <source>
        <dbReference type="EMBL" id="WGM00919.1"/>
    </source>
</evidence>
<name>A0AA95GQG0_9GAMM</name>